<sequence length="287" mass="33513">MLSSTKEYLQALREGKYLLFLHWPQFIAEFYGKSNKNQEADEMVNLIIYEWLNNDFCEEDIKKFVILYAVHEMETRPIRELLSCALITISIALFPCMVYLTNNLQKHYITSKKLSSKGVLELIDKNNAYMDKQSFYNNLGVEQDKFFTWVREANVAEVQKAFEQIYSITYLRHLIDDYCTLLESTSISQDKLKSSRLSLVNRLSKYIKDQTELTQEVTDEIAIYVKRIWEMKPADFEEEFLEKISPLSLMDSAVRLLTGFSARFFNILKPPVLPVIATSDAEQSPKI</sequence>
<protein>
    <submittedName>
        <fullName evidence="3">Uncharacterized protein</fullName>
    </submittedName>
</protein>
<accession>A0A0A2SUB4</accession>
<comment type="caution">
    <text evidence="3">The sequence shown here is derived from an EMBL/GenBank/DDBJ whole genome shotgun (WGS) entry which is preliminary data.</text>
</comment>
<dbReference type="InterPro" id="IPR054178">
    <property type="entry name" value="Lpg0393-like_VPS9"/>
</dbReference>
<reference evidence="3 4" key="1">
    <citation type="submission" date="2014-05" db="EMBL/GenBank/DDBJ databases">
        <authorList>
            <person name="Rizzardi K."/>
            <person name="Winiecka-Krusnell J."/>
            <person name="Ramliden M."/>
            <person name="Alm E."/>
            <person name="Andersson S."/>
            <person name="Byfors S."/>
        </authorList>
    </citation>
    <scope>NUCLEOTIDE SEQUENCE [LARGE SCALE GENOMIC DNA]</scope>
    <source>
        <strain evidence="3 4">LEGN</strain>
    </source>
</reference>
<keyword evidence="4" id="KW-1185">Reference proteome</keyword>
<name>A0A0A2SUB4_9GAMM</name>
<dbReference type="Pfam" id="PF22035">
    <property type="entry name" value="Lpg0393_VPS9"/>
    <property type="match status" value="1"/>
</dbReference>
<dbReference type="AlphaFoldDB" id="A0A0A2SUB4"/>
<evidence type="ECO:0000259" key="1">
    <source>
        <dbReference type="Pfam" id="PF18534"/>
    </source>
</evidence>
<dbReference type="OrthoDB" id="5648585at2"/>
<feature type="domain" description="Lpg0393-like VPS9-like" evidence="2">
    <location>
        <begin position="4"/>
        <end position="139"/>
    </location>
</feature>
<evidence type="ECO:0000313" key="4">
    <source>
        <dbReference type="Proteomes" id="UP000054422"/>
    </source>
</evidence>
<dbReference type="EMBL" id="JNCF01000029">
    <property type="protein sequence ID" value="KGP63009.1"/>
    <property type="molecule type" value="Genomic_DNA"/>
</dbReference>
<gene>
    <name evidence="3" type="ORF">EP47_12845</name>
</gene>
<evidence type="ECO:0000313" key="3">
    <source>
        <dbReference type="EMBL" id="KGP63009.1"/>
    </source>
</evidence>
<proteinExistence type="predicted"/>
<evidence type="ECO:0000259" key="2">
    <source>
        <dbReference type="Pfam" id="PF22035"/>
    </source>
</evidence>
<dbReference type="Pfam" id="PF18534">
    <property type="entry name" value="HBD"/>
    <property type="match status" value="1"/>
</dbReference>
<organism evidence="3 4">
    <name type="scientific">Legionella norrlandica</name>
    <dbReference type="NCBI Taxonomy" id="1498499"/>
    <lineage>
        <taxon>Bacteria</taxon>
        <taxon>Pseudomonadati</taxon>
        <taxon>Pseudomonadota</taxon>
        <taxon>Gammaproteobacteria</taxon>
        <taxon>Legionellales</taxon>
        <taxon>Legionellaceae</taxon>
        <taxon>Legionella</taxon>
    </lineage>
</organism>
<dbReference type="RefSeq" id="WP_035890111.1">
    <property type="nucleotide sequence ID" value="NZ_JNCF01000029.1"/>
</dbReference>
<dbReference type="Proteomes" id="UP000054422">
    <property type="component" value="Unassembled WGS sequence"/>
</dbReference>
<feature type="domain" description="Lpg0393 helical bundle" evidence="1">
    <location>
        <begin position="170"/>
        <end position="251"/>
    </location>
</feature>
<dbReference type="InterPro" id="IPR041321">
    <property type="entry name" value="Lpg0393_HBD"/>
</dbReference>